<accession>A0ABW1KAP3</accession>
<gene>
    <name evidence="2" type="ORF">ACFP2T_20490</name>
</gene>
<evidence type="ECO:0000313" key="2">
    <source>
        <dbReference type="EMBL" id="MFC6018575.1"/>
    </source>
</evidence>
<comment type="caution">
    <text evidence="2">The sequence shown here is derived from an EMBL/GenBank/DDBJ whole genome shotgun (WGS) entry which is preliminary data.</text>
</comment>
<proteinExistence type="predicted"/>
<dbReference type="RefSeq" id="WP_377424210.1">
    <property type="nucleotide sequence ID" value="NZ_JBHSPR010000017.1"/>
</dbReference>
<dbReference type="EMBL" id="JBHSPR010000017">
    <property type="protein sequence ID" value="MFC6018575.1"/>
    <property type="molecule type" value="Genomic_DNA"/>
</dbReference>
<evidence type="ECO:0000256" key="1">
    <source>
        <dbReference type="SAM" id="MobiDB-lite"/>
    </source>
</evidence>
<name>A0ABW1KAP3_9ACTN</name>
<organism evidence="2 3">
    <name type="scientific">Plantactinospora solaniradicis</name>
    <dbReference type="NCBI Taxonomy" id="1723736"/>
    <lineage>
        <taxon>Bacteria</taxon>
        <taxon>Bacillati</taxon>
        <taxon>Actinomycetota</taxon>
        <taxon>Actinomycetes</taxon>
        <taxon>Micromonosporales</taxon>
        <taxon>Micromonosporaceae</taxon>
        <taxon>Plantactinospora</taxon>
    </lineage>
</organism>
<evidence type="ECO:0000313" key="3">
    <source>
        <dbReference type="Proteomes" id="UP001596203"/>
    </source>
</evidence>
<dbReference type="Proteomes" id="UP001596203">
    <property type="component" value="Unassembled WGS sequence"/>
</dbReference>
<feature type="region of interest" description="Disordered" evidence="1">
    <location>
        <begin position="1"/>
        <end position="31"/>
    </location>
</feature>
<protein>
    <submittedName>
        <fullName evidence="2">Uncharacterized protein</fullName>
    </submittedName>
</protein>
<sequence>MSAPWPEGRAASADDGAGKGLLGVGPTRAGTADESPLWRVDYATAAEGLWRWVDAPADAAVSALVTGYAGLDAAGRRSLRSSLCPDDLYTLATFARRRAFAAIRTGAAIEVRAAFDALSAIELSRIDWRDIWVSAALASYAAERLGLTPAEAVRDAAGRAEPELAALLGEVTGDSIDLVEECGYRVVETPTGRVLVDDEGREYAPETDLAALALEAAVMLERDDYQVGHVSVAADLPDQWLGGLRRSAVDAARRRLTGCAYVHAGPGDGTVPADRHVLLVFLAEAASAGDATALAEAASRYPAAQAVELGVAAGRLCAVVVARSTVLGLPAIETRSTLARFGPRLATILGGGGGGSSVTVRW</sequence>
<keyword evidence="3" id="KW-1185">Reference proteome</keyword>
<reference evidence="3" key="1">
    <citation type="journal article" date="2019" name="Int. J. Syst. Evol. Microbiol.">
        <title>The Global Catalogue of Microorganisms (GCM) 10K type strain sequencing project: providing services to taxonomists for standard genome sequencing and annotation.</title>
        <authorList>
            <consortium name="The Broad Institute Genomics Platform"/>
            <consortium name="The Broad Institute Genome Sequencing Center for Infectious Disease"/>
            <person name="Wu L."/>
            <person name="Ma J."/>
        </authorList>
    </citation>
    <scope>NUCLEOTIDE SEQUENCE [LARGE SCALE GENOMIC DNA]</scope>
    <source>
        <strain evidence="3">ZS-35-S2</strain>
    </source>
</reference>